<dbReference type="PANTHER" id="PTHR33337">
    <property type="entry name" value="GFA DOMAIN-CONTAINING PROTEIN"/>
    <property type="match status" value="1"/>
</dbReference>
<proteinExistence type="inferred from homology"/>
<feature type="domain" description="CENP-V/GFA" evidence="5">
    <location>
        <begin position="9"/>
        <end position="113"/>
    </location>
</feature>
<accession>A0AA41QMS7</accession>
<reference evidence="6" key="1">
    <citation type="submission" date="2022-03" db="EMBL/GenBank/DDBJ databases">
        <title>The complete genome sequence of a Methyloterrigena soli.</title>
        <authorList>
            <person name="Zi Z."/>
        </authorList>
    </citation>
    <scope>NUCLEOTIDE SEQUENCE</scope>
    <source>
        <strain evidence="6">M48</strain>
    </source>
</reference>
<dbReference type="EMBL" id="JALAZD010000001">
    <property type="protein sequence ID" value="MCI0127740.1"/>
    <property type="molecule type" value="Genomic_DNA"/>
</dbReference>
<evidence type="ECO:0000313" key="7">
    <source>
        <dbReference type="Proteomes" id="UP001156140"/>
    </source>
</evidence>
<evidence type="ECO:0000313" key="6">
    <source>
        <dbReference type="EMBL" id="MCI0127740.1"/>
    </source>
</evidence>
<dbReference type="AlphaFoldDB" id="A0AA41QMS7"/>
<keyword evidence="4" id="KW-0456">Lyase</keyword>
<protein>
    <submittedName>
        <fullName evidence="6">GFA family protein</fullName>
    </submittedName>
</protein>
<evidence type="ECO:0000259" key="5">
    <source>
        <dbReference type="PROSITE" id="PS51891"/>
    </source>
</evidence>
<dbReference type="PROSITE" id="PS51891">
    <property type="entry name" value="CENP_V_GFA"/>
    <property type="match status" value="1"/>
</dbReference>
<comment type="similarity">
    <text evidence="1">Belongs to the Gfa family.</text>
</comment>
<evidence type="ECO:0000256" key="3">
    <source>
        <dbReference type="ARBA" id="ARBA00022833"/>
    </source>
</evidence>
<dbReference type="PANTHER" id="PTHR33337:SF40">
    <property type="entry name" value="CENP-V_GFA DOMAIN-CONTAINING PROTEIN-RELATED"/>
    <property type="match status" value="1"/>
</dbReference>
<dbReference type="Pfam" id="PF04828">
    <property type="entry name" value="GFA"/>
    <property type="match status" value="1"/>
</dbReference>
<name>A0AA41QMS7_9HYPH</name>
<keyword evidence="3" id="KW-0862">Zinc</keyword>
<evidence type="ECO:0000256" key="1">
    <source>
        <dbReference type="ARBA" id="ARBA00005495"/>
    </source>
</evidence>
<dbReference type="SUPFAM" id="SSF51316">
    <property type="entry name" value="Mss4-like"/>
    <property type="match status" value="1"/>
</dbReference>
<dbReference type="Gene3D" id="3.90.1590.10">
    <property type="entry name" value="glutathione-dependent formaldehyde- activating enzyme (gfa)"/>
    <property type="match status" value="1"/>
</dbReference>
<dbReference type="GO" id="GO:0046872">
    <property type="term" value="F:metal ion binding"/>
    <property type="evidence" value="ECO:0007669"/>
    <property type="project" value="UniProtKB-KW"/>
</dbReference>
<keyword evidence="7" id="KW-1185">Reference proteome</keyword>
<dbReference type="PROSITE" id="PS51257">
    <property type="entry name" value="PROKAR_LIPOPROTEIN"/>
    <property type="match status" value="1"/>
</dbReference>
<organism evidence="6 7">
    <name type="scientific">Paradevosia shaoguanensis</name>
    <dbReference type="NCBI Taxonomy" id="1335043"/>
    <lineage>
        <taxon>Bacteria</taxon>
        <taxon>Pseudomonadati</taxon>
        <taxon>Pseudomonadota</taxon>
        <taxon>Alphaproteobacteria</taxon>
        <taxon>Hyphomicrobiales</taxon>
        <taxon>Devosiaceae</taxon>
        <taxon>Paradevosia</taxon>
    </lineage>
</organism>
<sequence>MSRLPRFPVEGRCLCGAASYVLAASPLAVYACHCRDCQRFASGPYAIGIIVNRKDMVFPQPAALASTQRRGDSGRIVRQFACAQCGTRLWHEADHAPDTIILRAGTLDEPGWARPAVHSWTRSRLPWVDLGDEPQFAGAVPSRDVLYDAWRAWLDAGET</sequence>
<gene>
    <name evidence="6" type="ORF">ML536_12980</name>
</gene>
<dbReference type="GO" id="GO:0016846">
    <property type="term" value="F:carbon-sulfur lyase activity"/>
    <property type="evidence" value="ECO:0007669"/>
    <property type="project" value="InterPro"/>
</dbReference>
<dbReference type="Proteomes" id="UP001156140">
    <property type="component" value="Unassembled WGS sequence"/>
</dbReference>
<dbReference type="InterPro" id="IPR011057">
    <property type="entry name" value="Mss4-like_sf"/>
</dbReference>
<comment type="caution">
    <text evidence="6">The sequence shown here is derived from an EMBL/GenBank/DDBJ whole genome shotgun (WGS) entry which is preliminary data.</text>
</comment>
<dbReference type="RefSeq" id="WP_281736122.1">
    <property type="nucleotide sequence ID" value="NZ_JAKETQ010000001.1"/>
</dbReference>
<evidence type="ECO:0000256" key="4">
    <source>
        <dbReference type="ARBA" id="ARBA00023239"/>
    </source>
</evidence>
<evidence type="ECO:0000256" key="2">
    <source>
        <dbReference type="ARBA" id="ARBA00022723"/>
    </source>
</evidence>
<keyword evidence="2" id="KW-0479">Metal-binding</keyword>
<dbReference type="InterPro" id="IPR006913">
    <property type="entry name" value="CENP-V/GFA"/>
</dbReference>